<evidence type="ECO:0000313" key="3">
    <source>
        <dbReference type="Proteomes" id="UP000632659"/>
    </source>
</evidence>
<feature type="domain" description="Phospholipase C/D" evidence="1">
    <location>
        <begin position="6"/>
        <end position="149"/>
    </location>
</feature>
<sequence length="303" mass="34449">MPDLTTHALFAHHVLPLLDQSLQDKINHHPQVFVLGAQGPDLLFFRKAVTGNSSLRKFGGMMHHSKVREVFDYMQNTLPSKKGMEREVLEIYCYGYVCHYFLDKTVHPFVYSEEERLKPILSDYSHNALHAKIESEIDSALYAHFTGKPVTEFSVRKEIGVSSSEKWIIAQFYTDLLQTVYGVNAPALEVDRSITEMIRVSSLLYDPTRISYTAGSLVSALIRPLRSTASHMKPKSVAHDVLNLNGRRWRNPSPPSQRSELSVPLLFEQAKQEVLPLLEQIEQTGHFSFDTSLDFSGRFPEAD</sequence>
<reference evidence="2" key="1">
    <citation type="submission" date="2020-08" db="EMBL/GenBank/DDBJ databases">
        <title>Genome public.</title>
        <authorList>
            <person name="Liu C."/>
            <person name="Sun Q."/>
        </authorList>
    </citation>
    <scope>NUCLEOTIDE SEQUENCE</scope>
    <source>
        <strain evidence="2">NSJ-15</strain>
    </source>
</reference>
<dbReference type="Pfam" id="PF00882">
    <property type="entry name" value="Zn_dep_PLPC"/>
    <property type="match status" value="1"/>
</dbReference>
<proteinExistence type="predicted"/>
<dbReference type="Proteomes" id="UP000632659">
    <property type="component" value="Unassembled WGS sequence"/>
</dbReference>
<name>A0A8J6TW17_9FIRM</name>
<evidence type="ECO:0000313" key="2">
    <source>
        <dbReference type="EMBL" id="MBC8611968.1"/>
    </source>
</evidence>
<keyword evidence="3" id="KW-1185">Reference proteome</keyword>
<organism evidence="2 3">
    <name type="scientific">Massiliimalia timonensis</name>
    <dbReference type="NCBI Taxonomy" id="1987501"/>
    <lineage>
        <taxon>Bacteria</taxon>
        <taxon>Bacillati</taxon>
        <taxon>Bacillota</taxon>
        <taxon>Clostridia</taxon>
        <taxon>Eubacteriales</taxon>
        <taxon>Oscillospiraceae</taxon>
        <taxon>Massiliimalia</taxon>
    </lineage>
</organism>
<evidence type="ECO:0000259" key="1">
    <source>
        <dbReference type="Pfam" id="PF00882"/>
    </source>
</evidence>
<comment type="caution">
    <text evidence="2">The sequence shown here is derived from an EMBL/GenBank/DDBJ whole genome shotgun (WGS) entry which is preliminary data.</text>
</comment>
<dbReference type="InterPro" id="IPR029002">
    <property type="entry name" value="PLPC/GPLD1"/>
</dbReference>
<dbReference type="RefSeq" id="WP_187536832.1">
    <property type="nucleotide sequence ID" value="NZ_JACRTL010000009.1"/>
</dbReference>
<gene>
    <name evidence="2" type="ORF">H8702_12790</name>
</gene>
<dbReference type="AlphaFoldDB" id="A0A8J6TW17"/>
<dbReference type="EMBL" id="JACRTL010000009">
    <property type="protein sequence ID" value="MBC8611968.1"/>
    <property type="molecule type" value="Genomic_DNA"/>
</dbReference>
<protein>
    <submittedName>
        <fullName evidence="2">Zinc dependent phospholipase C family protein</fullName>
    </submittedName>
</protein>
<accession>A0A8J6TW17</accession>